<reference evidence="11 12" key="1">
    <citation type="submission" date="2013-01" db="EMBL/GenBank/DDBJ databases">
        <title>Whole genome shotgun sequence of Gordonia soli NBRC 108243.</title>
        <authorList>
            <person name="Isaki-Nakamura S."/>
            <person name="Hosoyama A."/>
            <person name="Tsuchikane K."/>
            <person name="Ando Y."/>
            <person name="Baba S."/>
            <person name="Ohji S."/>
            <person name="Hamada M."/>
            <person name="Tamura T."/>
            <person name="Yamazoe A."/>
            <person name="Yamazaki S."/>
            <person name="Fujita N."/>
        </authorList>
    </citation>
    <scope>NUCLEOTIDE SEQUENCE [LARGE SCALE GENOMIC DNA]</scope>
    <source>
        <strain evidence="11 12">NBRC 108243</strain>
    </source>
</reference>
<dbReference type="AlphaFoldDB" id="M0QNX7"/>
<comment type="subunit">
    <text evidence="3 9">Tetramer of two alpha and two beta chains.</text>
</comment>
<dbReference type="PROSITE" id="PS00167">
    <property type="entry name" value="TRP_SYNTHASE_ALPHA"/>
    <property type="match status" value="1"/>
</dbReference>
<dbReference type="OrthoDB" id="9804578at2"/>
<dbReference type="Pfam" id="PF00290">
    <property type="entry name" value="Trp_syntA"/>
    <property type="match status" value="1"/>
</dbReference>
<dbReference type="Gene3D" id="3.20.20.70">
    <property type="entry name" value="Aldolase class I"/>
    <property type="match status" value="1"/>
</dbReference>
<evidence type="ECO:0000313" key="11">
    <source>
        <dbReference type="EMBL" id="GAC69971.1"/>
    </source>
</evidence>
<keyword evidence="5 9" id="KW-0822">Tryptophan biosynthesis</keyword>
<dbReference type="EMBL" id="BANX01000030">
    <property type="protein sequence ID" value="GAC69971.1"/>
    <property type="molecule type" value="Genomic_DNA"/>
</dbReference>
<dbReference type="InterPro" id="IPR002028">
    <property type="entry name" value="Trp_synthase_suA"/>
</dbReference>
<dbReference type="STRING" id="1223545.GS4_30_00430"/>
<evidence type="ECO:0000256" key="2">
    <source>
        <dbReference type="ARBA" id="ARBA00004733"/>
    </source>
</evidence>
<dbReference type="InterPro" id="IPR018204">
    <property type="entry name" value="Trp_synthase_alpha_AS"/>
</dbReference>
<dbReference type="RefSeq" id="WP_007623554.1">
    <property type="nucleotide sequence ID" value="NZ_BANX01000030.1"/>
</dbReference>
<comment type="similarity">
    <text evidence="9 10">Belongs to the TrpA family.</text>
</comment>
<comment type="pathway">
    <text evidence="2 9">Amino-acid biosynthesis; L-tryptophan biosynthesis; L-tryptophan from chorismate: step 5/5.</text>
</comment>
<evidence type="ECO:0000256" key="5">
    <source>
        <dbReference type="ARBA" id="ARBA00022822"/>
    </source>
</evidence>
<feature type="active site" description="Proton acceptor" evidence="9">
    <location>
        <position position="55"/>
    </location>
</feature>
<feature type="active site" description="Proton acceptor" evidence="9">
    <location>
        <position position="66"/>
    </location>
</feature>
<evidence type="ECO:0000256" key="3">
    <source>
        <dbReference type="ARBA" id="ARBA00011270"/>
    </source>
</evidence>
<dbReference type="PANTHER" id="PTHR43406:SF1">
    <property type="entry name" value="TRYPTOPHAN SYNTHASE ALPHA CHAIN, CHLOROPLASTIC"/>
    <property type="match status" value="1"/>
</dbReference>
<evidence type="ECO:0000256" key="6">
    <source>
        <dbReference type="ARBA" id="ARBA00023141"/>
    </source>
</evidence>
<comment type="caution">
    <text evidence="11">The sequence shown here is derived from an EMBL/GenBank/DDBJ whole genome shotgun (WGS) entry which is preliminary data.</text>
</comment>
<evidence type="ECO:0000256" key="10">
    <source>
        <dbReference type="RuleBase" id="RU003662"/>
    </source>
</evidence>
<dbReference type="SUPFAM" id="SSF51366">
    <property type="entry name" value="Ribulose-phoshate binding barrel"/>
    <property type="match status" value="1"/>
</dbReference>
<evidence type="ECO:0000313" key="12">
    <source>
        <dbReference type="Proteomes" id="UP000011666"/>
    </source>
</evidence>
<organism evidence="11 12">
    <name type="scientific">Gordonia soli NBRC 108243</name>
    <dbReference type="NCBI Taxonomy" id="1223545"/>
    <lineage>
        <taxon>Bacteria</taxon>
        <taxon>Bacillati</taxon>
        <taxon>Actinomycetota</taxon>
        <taxon>Actinomycetes</taxon>
        <taxon>Mycobacteriales</taxon>
        <taxon>Gordoniaceae</taxon>
        <taxon>Gordonia</taxon>
    </lineage>
</organism>
<evidence type="ECO:0000256" key="1">
    <source>
        <dbReference type="ARBA" id="ARBA00003365"/>
    </source>
</evidence>
<dbReference type="eggNOG" id="COG0159">
    <property type="taxonomic scope" value="Bacteria"/>
</dbReference>
<gene>
    <name evidence="9 11" type="primary">trpA</name>
    <name evidence="11" type="ORF">GS4_30_00430</name>
</gene>
<keyword evidence="6 9" id="KW-0057">Aromatic amino acid biosynthesis</keyword>
<name>M0QNX7_9ACTN</name>
<dbReference type="PANTHER" id="PTHR43406">
    <property type="entry name" value="TRYPTOPHAN SYNTHASE, ALPHA CHAIN"/>
    <property type="match status" value="1"/>
</dbReference>
<evidence type="ECO:0000256" key="9">
    <source>
        <dbReference type="HAMAP-Rule" id="MF_00131"/>
    </source>
</evidence>
<dbReference type="GO" id="GO:0004834">
    <property type="term" value="F:tryptophan synthase activity"/>
    <property type="evidence" value="ECO:0007669"/>
    <property type="project" value="UniProtKB-UniRule"/>
</dbReference>
<keyword evidence="7 9" id="KW-0456">Lyase</keyword>
<dbReference type="CDD" id="cd04724">
    <property type="entry name" value="Tryptophan_synthase_alpha"/>
    <property type="match status" value="1"/>
</dbReference>
<dbReference type="GO" id="GO:0005829">
    <property type="term" value="C:cytosol"/>
    <property type="evidence" value="ECO:0007669"/>
    <property type="project" value="TreeGrafter"/>
</dbReference>
<proteinExistence type="inferred from homology"/>
<keyword evidence="4 9" id="KW-0028">Amino-acid biosynthesis</keyword>
<sequence>MTASVNDSRLGPVFAAAREQQRAALIGYLPVGYPTVGKSVEFFTAMVESGCDIIEVGVPYSDPVMDGPTIQDAADTALANGVRVRDVFTAVEAISKAGGHAVVMSYWNPVLQYGVERFARDLAGAGGAGLITPNLIPEEGAAWHAASDEHGLDRIYLVAPSSTTERIALTADASRGFVYAASTMGVTGARDAVSDAAPELCARVREHSDIPIGVGLGVRNRGQAAEIASYADGVIVGSALVTAATAGTDRLRELVTELAEGVRSPIPAAG</sequence>
<comment type="catalytic activity">
    <reaction evidence="8 9">
        <text>(1S,2R)-1-C-(indol-3-yl)glycerol 3-phosphate + L-serine = D-glyceraldehyde 3-phosphate + L-tryptophan + H2O</text>
        <dbReference type="Rhea" id="RHEA:10532"/>
        <dbReference type="ChEBI" id="CHEBI:15377"/>
        <dbReference type="ChEBI" id="CHEBI:33384"/>
        <dbReference type="ChEBI" id="CHEBI:57912"/>
        <dbReference type="ChEBI" id="CHEBI:58866"/>
        <dbReference type="ChEBI" id="CHEBI:59776"/>
        <dbReference type="EC" id="4.2.1.20"/>
    </reaction>
</comment>
<dbReference type="FunFam" id="3.20.20.70:FF:000037">
    <property type="entry name" value="Tryptophan synthase alpha chain"/>
    <property type="match status" value="1"/>
</dbReference>
<dbReference type="EC" id="4.2.1.20" evidence="9"/>
<dbReference type="HAMAP" id="MF_00131">
    <property type="entry name" value="Trp_synth_alpha"/>
    <property type="match status" value="1"/>
</dbReference>
<evidence type="ECO:0000256" key="7">
    <source>
        <dbReference type="ARBA" id="ARBA00023239"/>
    </source>
</evidence>
<protein>
    <recommendedName>
        <fullName evidence="9">Tryptophan synthase alpha chain</fullName>
        <ecNumber evidence="9">4.2.1.20</ecNumber>
    </recommendedName>
</protein>
<dbReference type="UniPathway" id="UPA00035">
    <property type="reaction ID" value="UER00044"/>
</dbReference>
<keyword evidence="12" id="KW-1185">Reference proteome</keyword>
<evidence type="ECO:0000256" key="4">
    <source>
        <dbReference type="ARBA" id="ARBA00022605"/>
    </source>
</evidence>
<evidence type="ECO:0000256" key="8">
    <source>
        <dbReference type="ARBA" id="ARBA00049047"/>
    </source>
</evidence>
<dbReference type="InterPro" id="IPR011060">
    <property type="entry name" value="RibuloseP-bd_barrel"/>
</dbReference>
<dbReference type="NCBIfam" id="TIGR00262">
    <property type="entry name" value="trpA"/>
    <property type="match status" value="1"/>
</dbReference>
<accession>M0QNX7</accession>
<dbReference type="InterPro" id="IPR013785">
    <property type="entry name" value="Aldolase_TIM"/>
</dbReference>
<dbReference type="Proteomes" id="UP000011666">
    <property type="component" value="Unassembled WGS sequence"/>
</dbReference>
<comment type="function">
    <text evidence="1 9">The alpha subunit is responsible for the aldol cleavage of indoleglycerol phosphate to indole and glyceraldehyde 3-phosphate.</text>
</comment>